<dbReference type="Gene3D" id="2.30.30.30">
    <property type="match status" value="1"/>
</dbReference>
<comment type="similarity">
    <text evidence="1 6">Belongs to the universal ribosomal protein uL2 family.</text>
</comment>
<evidence type="ECO:0000256" key="4">
    <source>
        <dbReference type="ARBA" id="ARBA00022980"/>
    </source>
</evidence>
<dbReference type="InterPro" id="IPR014722">
    <property type="entry name" value="Rib_uL2_dom2"/>
</dbReference>
<keyword evidence="11" id="KW-1185">Reference proteome</keyword>
<evidence type="ECO:0000259" key="8">
    <source>
        <dbReference type="SMART" id="SM01382"/>
    </source>
</evidence>
<comment type="subunit">
    <text evidence="6">Part of the 50S ribosomal subunit. Forms a bridge to the 30S subunit in the 70S ribosome.</text>
</comment>
<feature type="domain" description="Large ribosomal subunit protein uL2 C-terminal" evidence="8">
    <location>
        <begin position="123"/>
        <end position="251"/>
    </location>
</feature>
<comment type="function">
    <text evidence="6">One of the primary rRNA binding proteins. Required for association of the 30S and 50S subunits to form the 70S ribosome, for tRNA binding and peptide bond formation. It has been suggested to have peptidyltransferase activity; this is somewhat controversial. Makes several contacts with the 16S rRNA in the 70S ribosome.</text>
</comment>
<dbReference type="Gene3D" id="4.10.950.10">
    <property type="entry name" value="Ribosomal protein L2, domain 3"/>
    <property type="match status" value="1"/>
</dbReference>
<dbReference type="InterPro" id="IPR008991">
    <property type="entry name" value="Translation_prot_SH3-like_sf"/>
</dbReference>
<dbReference type="InterPro" id="IPR022671">
    <property type="entry name" value="Ribosomal_uL2_CS"/>
</dbReference>
<feature type="region of interest" description="Disordered" evidence="7">
    <location>
        <begin position="222"/>
        <end position="276"/>
    </location>
</feature>
<dbReference type="PANTHER" id="PTHR13691:SF5">
    <property type="entry name" value="LARGE RIBOSOMAL SUBUNIT PROTEIN UL2M"/>
    <property type="match status" value="1"/>
</dbReference>
<keyword evidence="4 6" id="KW-0689">Ribosomal protein</keyword>
<dbReference type="SUPFAM" id="SSF50249">
    <property type="entry name" value="Nucleic acid-binding proteins"/>
    <property type="match status" value="1"/>
</dbReference>
<dbReference type="InterPro" id="IPR002171">
    <property type="entry name" value="Ribosomal_uL2"/>
</dbReference>
<dbReference type="PIRSF" id="PIRSF002158">
    <property type="entry name" value="Ribosomal_L2"/>
    <property type="match status" value="1"/>
</dbReference>
<keyword evidence="2 6" id="KW-0699">rRNA-binding</keyword>
<dbReference type="Gene3D" id="2.40.50.140">
    <property type="entry name" value="Nucleic acid-binding proteins"/>
    <property type="match status" value="1"/>
</dbReference>
<dbReference type="PROSITE" id="PS00467">
    <property type="entry name" value="RIBOSOMAL_L2"/>
    <property type="match status" value="1"/>
</dbReference>
<evidence type="ECO:0000256" key="5">
    <source>
        <dbReference type="ARBA" id="ARBA00023274"/>
    </source>
</evidence>
<dbReference type="Proteomes" id="UP001327219">
    <property type="component" value="Chromosome"/>
</dbReference>
<evidence type="ECO:0000256" key="3">
    <source>
        <dbReference type="ARBA" id="ARBA00022884"/>
    </source>
</evidence>
<dbReference type="SUPFAM" id="SSF50104">
    <property type="entry name" value="Translation proteins SH3-like domain"/>
    <property type="match status" value="1"/>
</dbReference>
<protein>
    <recommendedName>
        <fullName evidence="6">Large ribosomal subunit protein uL2</fullName>
    </recommendedName>
</protein>
<dbReference type="RefSeq" id="WP_323732495.1">
    <property type="nucleotide sequence ID" value="NZ_CP110820.1"/>
</dbReference>
<evidence type="ECO:0000256" key="6">
    <source>
        <dbReference type="HAMAP-Rule" id="MF_01320"/>
    </source>
</evidence>
<keyword evidence="3 6" id="KW-0694">RNA-binding</keyword>
<dbReference type="InterPro" id="IPR022666">
    <property type="entry name" value="Ribosomal_uL2_RNA-bd_dom"/>
</dbReference>
<evidence type="ECO:0000256" key="7">
    <source>
        <dbReference type="SAM" id="MobiDB-lite"/>
    </source>
</evidence>
<evidence type="ECO:0000256" key="1">
    <source>
        <dbReference type="ARBA" id="ARBA00005636"/>
    </source>
</evidence>
<dbReference type="Pfam" id="PF03947">
    <property type="entry name" value="Ribosomal_L2_C"/>
    <property type="match status" value="1"/>
</dbReference>
<dbReference type="SMART" id="SM01382">
    <property type="entry name" value="Ribosomal_L2_C"/>
    <property type="match status" value="1"/>
</dbReference>
<dbReference type="GO" id="GO:0005840">
    <property type="term" value="C:ribosome"/>
    <property type="evidence" value="ECO:0007669"/>
    <property type="project" value="UniProtKB-KW"/>
</dbReference>
<keyword evidence="5 6" id="KW-0687">Ribonucleoprotein</keyword>
<dbReference type="InterPro" id="IPR012340">
    <property type="entry name" value="NA-bd_OB-fold"/>
</dbReference>
<dbReference type="HAMAP" id="MF_01320_B">
    <property type="entry name" value="Ribosomal_uL2_B"/>
    <property type="match status" value="1"/>
</dbReference>
<dbReference type="Pfam" id="PF00181">
    <property type="entry name" value="Ribosomal_L2_N"/>
    <property type="match status" value="1"/>
</dbReference>
<reference evidence="10 11" key="1">
    <citation type="submission" date="2022-11" db="EMBL/GenBank/DDBJ databases">
        <title>Host association and intracellularity evolved multiple times independently in the Rickettsiales.</title>
        <authorList>
            <person name="Castelli M."/>
            <person name="Nardi T."/>
            <person name="Gammuto L."/>
            <person name="Bellinzona G."/>
            <person name="Sabaneyeva E."/>
            <person name="Potekhin A."/>
            <person name="Serra V."/>
            <person name="Petroni G."/>
            <person name="Sassera D."/>
        </authorList>
    </citation>
    <scope>NUCLEOTIDE SEQUENCE [LARGE SCALE GENOMIC DNA]</scope>
    <source>
        <strain evidence="10 11">NDG2</strain>
    </source>
</reference>
<dbReference type="NCBIfam" id="TIGR01171">
    <property type="entry name" value="rplB_bact"/>
    <property type="match status" value="1"/>
</dbReference>
<name>A0ABZ0UP55_9RICK</name>
<sequence>MALIKYNPITPSQRQLVLVNKSHLWKGKPKKELLDVNHSKGGRNNLGRTTVWGKSKGVKKRYRIVDFRRSKELAAIVERIEYDPNRSAHIALIKYEDGEYSYIIAPDGVKPGDELMSSANAEIKVGNCLPLKNIPVGTSVHNVELKPLKGGQIARSAGTSVTIVNKDVGKVSIKLRSGEVRIVEGDCKATIGVISNADNKNIKFGKAGRKRWLGCRPKVRGVAMNPVDHPHGGGEGKTSGGRHPVTPWGKPTKGFKTRNNKRTDKFIVKSRHKRNK</sequence>
<dbReference type="InterPro" id="IPR005880">
    <property type="entry name" value="Ribosomal_uL2_bac/org-type"/>
</dbReference>
<dbReference type="PANTHER" id="PTHR13691">
    <property type="entry name" value="RIBOSOMAL PROTEIN L2"/>
    <property type="match status" value="1"/>
</dbReference>
<evidence type="ECO:0000313" key="11">
    <source>
        <dbReference type="Proteomes" id="UP001327219"/>
    </source>
</evidence>
<evidence type="ECO:0000256" key="2">
    <source>
        <dbReference type="ARBA" id="ARBA00022730"/>
    </source>
</evidence>
<dbReference type="EMBL" id="CP110820">
    <property type="protein sequence ID" value="WPX96779.1"/>
    <property type="molecule type" value="Genomic_DNA"/>
</dbReference>
<accession>A0ABZ0UP55</accession>
<evidence type="ECO:0000313" key="10">
    <source>
        <dbReference type="EMBL" id="WPX96779.1"/>
    </source>
</evidence>
<dbReference type="InterPro" id="IPR022669">
    <property type="entry name" value="Ribosomal_uL2_C"/>
</dbReference>
<proteinExistence type="inferred from homology"/>
<evidence type="ECO:0000259" key="9">
    <source>
        <dbReference type="SMART" id="SM01383"/>
    </source>
</evidence>
<dbReference type="SMART" id="SM01383">
    <property type="entry name" value="Ribosomal_L2"/>
    <property type="match status" value="1"/>
</dbReference>
<dbReference type="InterPro" id="IPR014726">
    <property type="entry name" value="Ribosomal_uL2_dom3"/>
</dbReference>
<feature type="domain" description="Large ribosomal subunit protein uL2 RNA-binding" evidence="9">
    <location>
        <begin position="42"/>
        <end position="117"/>
    </location>
</feature>
<organism evidence="10 11">
    <name type="scientific">Candidatus Bandiella euplotis</name>
    <dbReference type="NCBI Taxonomy" id="1664265"/>
    <lineage>
        <taxon>Bacteria</taxon>
        <taxon>Pseudomonadati</taxon>
        <taxon>Pseudomonadota</taxon>
        <taxon>Alphaproteobacteria</taxon>
        <taxon>Rickettsiales</taxon>
        <taxon>Candidatus Midichloriaceae</taxon>
        <taxon>Candidatus Bandiella</taxon>
    </lineage>
</organism>
<gene>
    <name evidence="6" type="primary">rplB</name>
    <name evidence="10" type="ORF">Bandiella_00907</name>
</gene>